<dbReference type="AlphaFoldDB" id="A0A9P5Y118"/>
<protein>
    <submittedName>
        <fullName evidence="1">Uncharacterized protein</fullName>
    </submittedName>
</protein>
<sequence>MSMSGRLGGTWMITSAVGGLLLQWALALEKGNPGRLTTELRRNGMFWDSDG</sequence>
<keyword evidence="2" id="KW-1185">Reference proteome</keyword>
<name>A0A9P5Y118_9AGAR</name>
<evidence type="ECO:0000313" key="1">
    <source>
        <dbReference type="EMBL" id="KAF9459275.1"/>
    </source>
</evidence>
<reference evidence="1" key="1">
    <citation type="submission" date="2020-11" db="EMBL/GenBank/DDBJ databases">
        <authorList>
            <consortium name="DOE Joint Genome Institute"/>
            <person name="Ahrendt S."/>
            <person name="Riley R."/>
            <person name="Andreopoulos W."/>
            <person name="Labutti K."/>
            <person name="Pangilinan J."/>
            <person name="Ruiz-Duenas F.J."/>
            <person name="Barrasa J.M."/>
            <person name="Sanchez-Garcia M."/>
            <person name="Camarero S."/>
            <person name="Miyauchi S."/>
            <person name="Serrano A."/>
            <person name="Linde D."/>
            <person name="Babiker R."/>
            <person name="Drula E."/>
            <person name="Ayuso-Fernandez I."/>
            <person name="Pacheco R."/>
            <person name="Padilla G."/>
            <person name="Ferreira P."/>
            <person name="Barriuso J."/>
            <person name="Kellner H."/>
            <person name="Castanera R."/>
            <person name="Alfaro M."/>
            <person name="Ramirez L."/>
            <person name="Pisabarro A.G."/>
            <person name="Kuo A."/>
            <person name="Tritt A."/>
            <person name="Lipzen A."/>
            <person name="He G."/>
            <person name="Yan M."/>
            <person name="Ng V."/>
            <person name="Cullen D."/>
            <person name="Martin F."/>
            <person name="Rosso M.-N."/>
            <person name="Henrissat B."/>
            <person name="Hibbett D."/>
            <person name="Martinez A.T."/>
            <person name="Grigoriev I.V."/>
        </authorList>
    </citation>
    <scope>NUCLEOTIDE SEQUENCE</scope>
    <source>
        <strain evidence="1">CBS 247.69</strain>
    </source>
</reference>
<evidence type="ECO:0000313" key="2">
    <source>
        <dbReference type="Proteomes" id="UP000807353"/>
    </source>
</evidence>
<dbReference type="EMBL" id="MU150320">
    <property type="protein sequence ID" value="KAF9459275.1"/>
    <property type="molecule type" value="Genomic_DNA"/>
</dbReference>
<dbReference type="Proteomes" id="UP000807353">
    <property type="component" value="Unassembled WGS sequence"/>
</dbReference>
<comment type="caution">
    <text evidence="1">The sequence shown here is derived from an EMBL/GenBank/DDBJ whole genome shotgun (WGS) entry which is preliminary data.</text>
</comment>
<organism evidence="1 2">
    <name type="scientific">Collybia nuda</name>
    <dbReference type="NCBI Taxonomy" id="64659"/>
    <lineage>
        <taxon>Eukaryota</taxon>
        <taxon>Fungi</taxon>
        <taxon>Dikarya</taxon>
        <taxon>Basidiomycota</taxon>
        <taxon>Agaricomycotina</taxon>
        <taxon>Agaricomycetes</taxon>
        <taxon>Agaricomycetidae</taxon>
        <taxon>Agaricales</taxon>
        <taxon>Tricholomatineae</taxon>
        <taxon>Clitocybaceae</taxon>
        <taxon>Collybia</taxon>
    </lineage>
</organism>
<proteinExistence type="predicted"/>
<gene>
    <name evidence="1" type="ORF">BDZ94DRAFT_1268786</name>
</gene>
<accession>A0A9P5Y118</accession>